<dbReference type="InterPro" id="IPR004589">
    <property type="entry name" value="DNA_helicase_ATP-dep_RecQ"/>
</dbReference>
<evidence type="ECO:0000256" key="2">
    <source>
        <dbReference type="ARBA" id="ARBA00022723"/>
    </source>
</evidence>
<evidence type="ECO:0000256" key="11">
    <source>
        <dbReference type="ARBA" id="ARBA00044535"/>
    </source>
</evidence>
<dbReference type="GO" id="GO:0009378">
    <property type="term" value="F:four-way junction helicase activity"/>
    <property type="evidence" value="ECO:0007669"/>
    <property type="project" value="TreeGrafter"/>
</dbReference>
<keyword evidence="4" id="KW-0378">Hydrolase</keyword>
<dbReference type="InterPro" id="IPR027417">
    <property type="entry name" value="P-loop_NTPase"/>
</dbReference>
<keyword evidence="3" id="KW-0547">Nucleotide-binding</keyword>
<dbReference type="AlphaFoldDB" id="A0A0G3BIQ2"/>
<dbReference type="GO" id="GO:0046872">
    <property type="term" value="F:metal ion binding"/>
    <property type="evidence" value="ECO:0007669"/>
    <property type="project" value="UniProtKB-KW"/>
</dbReference>
<dbReference type="InterPro" id="IPR011545">
    <property type="entry name" value="DEAD/DEAH_box_helicase_dom"/>
</dbReference>
<evidence type="ECO:0000259" key="15">
    <source>
        <dbReference type="PROSITE" id="PS51194"/>
    </source>
</evidence>
<dbReference type="RefSeq" id="WP_047193853.1">
    <property type="nucleotide sequence ID" value="NZ_CP011371.1"/>
</dbReference>
<dbReference type="OrthoDB" id="9760034at2"/>
<dbReference type="GO" id="GO:0016787">
    <property type="term" value="F:hydrolase activity"/>
    <property type="evidence" value="ECO:0007669"/>
    <property type="project" value="UniProtKB-KW"/>
</dbReference>
<dbReference type="InterPro" id="IPR036388">
    <property type="entry name" value="WH-like_DNA-bd_sf"/>
</dbReference>
<dbReference type="PROSITE" id="PS51194">
    <property type="entry name" value="HELICASE_CTER"/>
    <property type="match status" value="1"/>
</dbReference>
<feature type="compositionally biased region" description="Basic and acidic residues" evidence="13">
    <location>
        <begin position="511"/>
        <end position="521"/>
    </location>
</feature>
<evidence type="ECO:0000256" key="10">
    <source>
        <dbReference type="ARBA" id="ARBA00034808"/>
    </source>
</evidence>
<dbReference type="GO" id="GO:0006310">
    <property type="term" value="P:DNA recombination"/>
    <property type="evidence" value="ECO:0007669"/>
    <property type="project" value="InterPro"/>
</dbReference>
<keyword evidence="5 16" id="KW-0347">Helicase</keyword>
<organism evidence="16 17">
    <name type="scientific">Caldimonas brevitalea</name>
    <dbReference type="NCBI Taxonomy" id="413882"/>
    <lineage>
        <taxon>Bacteria</taxon>
        <taxon>Pseudomonadati</taxon>
        <taxon>Pseudomonadota</taxon>
        <taxon>Betaproteobacteria</taxon>
        <taxon>Burkholderiales</taxon>
        <taxon>Sphaerotilaceae</taxon>
        <taxon>Caldimonas</taxon>
    </lineage>
</organism>
<evidence type="ECO:0000259" key="14">
    <source>
        <dbReference type="PROSITE" id="PS51192"/>
    </source>
</evidence>
<dbReference type="GO" id="GO:0003677">
    <property type="term" value="F:DNA binding"/>
    <property type="evidence" value="ECO:0007669"/>
    <property type="project" value="UniProtKB-KW"/>
</dbReference>
<comment type="similarity">
    <text evidence="1">Belongs to the helicase family. RecQ subfamily.</text>
</comment>
<feature type="region of interest" description="Disordered" evidence="13">
    <location>
        <begin position="1"/>
        <end position="27"/>
    </location>
</feature>
<dbReference type="InterPro" id="IPR001650">
    <property type="entry name" value="Helicase_C-like"/>
</dbReference>
<dbReference type="PANTHER" id="PTHR13710">
    <property type="entry name" value="DNA HELICASE RECQ FAMILY MEMBER"/>
    <property type="match status" value="1"/>
</dbReference>
<evidence type="ECO:0000313" key="16">
    <source>
        <dbReference type="EMBL" id="AKJ27858.1"/>
    </source>
</evidence>
<dbReference type="GO" id="GO:0030894">
    <property type="term" value="C:replisome"/>
    <property type="evidence" value="ECO:0007669"/>
    <property type="project" value="TreeGrafter"/>
</dbReference>
<dbReference type="CDD" id="cd17920">
    <property type="entry name" value="DEXHc_RecQ"/>
    <property type="match status" value="1"/>
</dbReference>
<dbReference type="SMART" id="SM00490">
    <property type="entry name" value="HELICc"/>
    <property type="match status" value="1"/>
</dbReference>
<dbReference type="InterPro" id="IPR002464">
    <property type="entry name" value="DNA/RNA_helicase_DEAH_CS"/>
</dbReference>
<feature type="region of interest" description="Disordered" evidence="13">
    <location>
        <begin position="511"/>
        <end position="546"/>
    </location>
</feature>
<dbReference type="Gene3D" id="1.10.10.10">
    <property type="entry name" value="Winged helix-like DNA-binding domain superfamily/Winged helix DNA-binding domain"/>
    <property type="match status" value="1"/>
</dbReference>
<comment type="catalytic activity">
    <reaction evidence="9">
        <text>Couples ATP hydrolysis with the unwinding of duplex DNA by translocating in the 3'-5' direction.</text>
        <dbReference type="EC" id="5.6.2.4"/>
    </reaction>
</comment>
<evidence type="ECO:0000256" key="8">
    <source>
        <dbReference type="ARBA" id="ARBA00023235"/>
    </source>
</evidence>
<dbReference type="GO" id="GO:0006281">
    <property type="term" value="P:DNA repair"/>
    <property type="evidence" value="ECO:0007669"/>
    <property type="project" value="TreeGrafter"/>
</dbReference>
<gene>
    <name evidence="16" type="primary">recQ</name>
    <name evidence="16" type="ORF">AAW51_1167</name>
</gene>
<evidence type="ECO:0000256" key="7">
    <source>
        <dbReference type="ARBA" id="ARBA00023125"/>
    </source>
</evidence>
<dbReference type="PATRIC" id="fig|413882.6.peg.1229"/>
<dbReference type="STRING" id="413882.AAW51_1167"/>
<feature type="domain" description="Helicase C-terminal" evidence="15">
    <location>
        <begin position="248"/>
        <end position="424"/>
    </location>
</feature>
<evidence type="ECO:0000313" key="17">
    <source>
        <dbReference type="Proteomes" id="UP000035352"/>
    </source>
</evidence>
<dbReference type="PROSITE" id="PS51192">
    <property type="entry name" value="HELICASE_ATP_BIND_1"/>
    <property type="match status" value="1"/>
</dbReference>
<accession>A0A0G3BIQ2</accession>
<keyword evidence="8" id="KW-0413">Isomerase</keyword>
<evidence type="ECO:0000256" key="13">
    <source>
        <dbReference type="SAM" id="MobiDB-lite"/>
    </source>
</evidence>
<protein>
    <recommendedName>
        <fullName evidence="11">ATP-dependent DNA helicase RecQ</fullName>
        <ecNumber evidence="10">5.6.2.4</ecNumber>
    </recommendedName>
    <alternativeName>
        <fullName evidence="12">DNA 3'-5' helicase RecQ</fullName>
    </alternativeName>
</protein>
<dbReference type="GO" id="GO:0005524">
    <property type="term" value="F:ATP binding"/>
    <property type="evidence" value="ECO:0007669"/>
    <property type="project" value="UniProtKB-KW"/>
</dbReference>
<dbReference type="SMART" id="SM00487">
    <property type="entry name" value="DEXDc"/>
    <property type="match status" value="1"/>
</dbReference>
<evidence type="ECO:0000256" key="1">
    <source>
        <dbReference type="ARBA" id="ARBA00005446"/>
    </source>
</evidence>
<sequence>MTNSDSQDESRAAPAKRVRTTAGADHARRGWRREAAALLKDTFRLPRLRDAQEAVIERVMKGRSTLAIMPTGAGKSLCYQLPALLLPGRTVVVSPLISLMKDQCDKMRARGVAAVQMHSALNAGETNDAEAGVTGGEAKLIFTTPERLADAAFLELVQRHPVSLLVIDEAHCVSQWGHDFRPAFLEIATGWAALGHPPVLALTATATPSVAEDIVGQLRVPGMEILNAGAYRPNLYYRVEQLTSEDAKYARLLALVQEQEGTGIVYTATVKAVDALYESLREAGVPTARYHGRLNAKERREQQDAFMRKEARVMVATNAFGLGIDKRDTRFVVHYQMPGGLDAYYQESGRAGRDGQPATCTLLYYQRDKAVQQFLMAGRYPGMDEVNAVYTALSGDHPARTLKELQERSELARNKLQVALKLLRDAGIVMQNRKRELQLRGTVDERTVMELIDTYRDKAEHDREMLERMVFYARSGYCRWKLLLEHFEEEMPFEPTCGHCDNCLRAQQHAEQVEQAEREGAADVAASPPPPPGDSPKAAFRPGDAVRVPRYGDGEVVDANAESVSIAFPDGRTRSFVAEYVEPAAEV</sequence>
<dbReference type="PROSITE" id="PS00690">
    <property type="entry name" value="DEAH_ATP_HELICASE"/>
    <property type="match status" value="1"/>
</dbReference>
<name>A0A0G3BIQ2_9BURK</name>
<keyword evidence="6" id="KW-0067">ATP-binding</keyword>
<feature type="domain" description="Helicase ATP-binding" evidence="14">
    <location>
        <begin position="56"/>
        <end position="224"/>
    </location>
</feature>
<keyword evidence="17" id="KW-1185">Reference proteome</keyword>
<dbReference type="InterPro" id="IPR014001">
    <property type="entry name" value="Helicase_ATP-bd"/>
</dbReference>
<dbReference type="GO" id="GO:0005737">
    <property type="term" value="C:cytoplasm"/>
    <property type="evidence" value="ECO:0007669"/>
    <property type="project" value="TreeGrafter"/>
</dbReference>
<dbReference type="PANTHER" id="PTHR13710:SF105">
    <property type="entry name" value="ATP-DEPENDENT DNA HELICASE Q1"/>
    <property type="match status" value="1"/>
</dbReference>
<evidence type="ECO:0000256" key="6">
    <source>
        <dbReference type="ARBA" id="ARBA00022840"/>
    </source>
</evidence>
<dbReference type="FunFam" id="3.40.50.300:FF:001389">
    <property type="entry name" value="ATP-dependent DNA helicase RecQ"/>
    <property type="match status" value="1"/>
</dbReference>
<dbReference type="KEGG" id="pbh:AAW51_1167"/>
<evidence type="ECO:0000256" key="3">
    <source>
        <dbReference type="ARBA" id="ARBA00022741"/>
    </source>
</evidence>
<evidence type="ECO:0000256" key="12">
    <source>
        <dbReference type="ARBA" id="ARBA00044550"/>
    </source>
</evidence>
<dbReference type="Proteomes" id="UP000035352">
    <property type="component" value="Chromosome"/>
</dbReference>
<reference evidence="16 17" key="1">
    <citation type="submission" date="2015-05" db="EMBL/GenBank/DDBJ databases">
        <authorList>
            <person name="Tang B."/>
            <person name="Yu Y."/>
        </authorList>
    </citation>
    <scope>NUCLEOTIDE SEQUENCE [LARGE SCALE GENOMIC DNA]</scope>
    <source>
        <strain evidence="16 17">DSM 7029</strain>
    </source>
</reference>
<dbReference type="EMBL" id="CP011371">
    <property type="protein sequence ID" value="AKJ27858.1"/>
    <property type="molecule type" value="Genomic_DNA"/>
</dbReference>
<dbReference type="Pfam" id="PF16124">
    <property type="entry name" value="RecQ_Zn_bind"/>
    <property type="match status" value="1"/>
</dbReference>
<evidence type="ECO:0000256" key="5">
    <source>
        <dbReference type="ARBA" id="ARBA00022806"/>
    </source>
</evidence>
<dbReference type="SUPFAM" id="SSF52540">
    <property type="entry name" value="P-loop containing nucleoside triphosphate hydrolases"/>
    <property type="match status" value="1"/>
</dbReference>
<dbReference type="Pfam" id="PF00271">
    <property type="entry name" value="Helicase_C"/>
    <property type="match status" value="1"/>
</dbReference>
<proteinExistence type="inferred from homology"/>
<dbReference type="InterPro" id="IPR032284">
    <property type="entry name" value="RecQ_Zn-bd"/>
</dbReference>
<dbReference type="NCBIfam" id="TIGR00614">
    <property type="entry name" value="recQ_fam"/>
    <property type="match status" value="1"/>
</dbReference>
<dbReference type="GO" id="GO:0043590">
    <property type="term" value="C:bacterial nucleoid"/>
    <property type="evidence" value="ECO:0007669"/>
    <property type="project" value="TreeGrafter"/>
</dbReference>
<keyword evidence="2" id="KW-0479">Metal-binding</keyword>
<dbReference type="Pfam" id="PF00270">
    <property type="entry name" value="DEAD"/>
    <property type="match status" value="1"/>
</dbReference>
<keyword evidence="7" id="KW-0238">DNA-binding</keyword>
<dbReference type="GO" id="GO:0043138">
    <property type="term" value="F:3'-5' DNA helicase activity"/>
    <property type="evidence" value="ECO:0007669"/>
    <property type="project" value="UniProtKB-EC"/>
</dbReference>
<evidence type="ECO:0000256" key="4">
    <source>
        <dbReference type="ARBA" id="ARBA00022801"/>
    </source>
</evidence>
<evidence type="ECO:0000256" key="9">
    <source>
        <dbReference type="ARBA" id="ARBA00034617"/>
    </source>
</evidence>
<dbReference type="EC" id="5.6.2.4" evidence="10"/>
<dbReference type="Gene3D" id="3.40.50.300">
    <property type="entry name" value="P-loop containing nucleotide triphosphate hydrolases"/>
    <property type="match status" value="2"/>
</dbReference>